<dbReference type="OrthoDB" id="8479510at2"/>
<protein>
    <submittedName>
        <fullName evidence="2">Transposase</fullName>
    </submittedName>
</protein>
<evidence type="ECO:0000259" key="1">
    <source>
        <dbReference type="Pfam" id="PF13592"/>
    </source>
</evidence>
<dbReference type="SUPFAM" id="SSF46689">
    <property type="entry name" value="Homeodomain-like"/>
    <property type="match status" value="1"/>
</dbReference>
<keyword evidence="3" id="KW-1185">Reference proteome</keyword>
<gene>
    <name evidence="2" type="ORF">B0I32_1172</name>
</gene>
<dbReference type="EMBL" id="PVNG01000017">
    <property type="protein sequence ID" value="PRX60235.1"/>
    <property type="molecule type" value="Genomic_DNA"/>
</dbReference>
<evidence type="ECO:0000313" key="2">
    <source>
        <dbReference type="EMBL" id="PRX60235.1"/>
    </source>
</evidence>
<dbReference type="Proteomes" id="UP000238312">
    <property type="component" value="Unassembled WGS sequence"/>
</dbReference>
<dbReference type="AlphaFoldDB" id="A0A2T0MQ43"/>
<proteinExistence type="predicted"/>
<evidence type="ECO:0000313" key="3">
    <source>
        <dbReference type="Proteomes" id="UP000238312"/>
    </source>
</evidence>
<reference evidence="2 3" key="1">
    <citation type="submission" date="2018-03" db="EMBL/GenBank/DDBJ databases">
        <title>Genomic Encyclopedia of Type Strains, Phase III (KMG-III): the genomes of soil and plant-associated and newly described type strains.</title>
        <authorList>
            <person name="Whitman W."/>
        </authorList>
    </citation>
    <scope>NUCLEOTIDE SEQUENCE [LARGE SCALE GENOMIC DNA]</scope>
    <source>
        <strain evidence="2 3">CGMCC 4.7104</strain>
    </source>
</reference>
<dbReference type="Pfam" id="PF13551">
    <property type="entry name" value="HTH_29"/>
    <property type="match status" value="1"/>
</dbReference>
<accession>A0A2T0MQ43</accession>
<comment type="caution">
    <text evidence="2">The sequence shown here is derived from an EMBL/GenBank/DDBJ whole genome shotgun (WGS) entry which is preliminary data.</text>
</comment>
<organism evidence="2 3">
    <name type="scientific">Nonomuraea fuscirosea</name>
    <dbReference type="NCBI Taxonomy" id="1291556"/>
    <lineage>
        <taxon>Bacteria</taxon>
        <taxon>Bacillati</taxon>
        <taxon>Actinomycetota</taxon>
        <taxon>Actinomycetes</taxon>
        <taxon>Streptosporangiales</taxon>
        <taxon>Streptosporangiaceae</taxon>
        <taxon>Nonomuraea</taxon>
    </lineage>
</organism>
<dbReference type="InterPro" id="IPR009057">
    <property type="entry name" value="Homeodomain-like_sf"/>
</dbReference>
<sequence>MRYGQRGGYTPAEQERRERLRLQAAGWFEDGHGTRQIARELRVHERTVARWRMSWREGGIEALRSKGPVSREKLTPAQWARLETELKRGPLAHGFGDDQRWALGRVKTLIGKLVHIGYTIEGVGKLLRRHGWSVQVPARHAMEREEQAIATWEQEVWPAVKPPRRTWAPTSASRMKRVKG</sequence>
<dbReference type="RefSeq" id="WP_106246916.1">
    <property type="nucleotide sequence ID" value="NZ_PVNG01000017.1"/>
</dbReference>
<feature type="domain" description="Winged helix-turn helix" evidence="1">
    <location>
        <begin position="97"/>
        <end position="155"/>
    </location>
</feature>
<name>A0A2T0MQ43_9ACTN</name>
<dbReference type="InterPro" id="IPR025959">
    <property type="entry name" value="Winged_HTH_dom"/>
</dbReference>
<dbReference type="Pfam" id="PF13592">
    <property type="entry name" value="HTH_33"/>
    <property type="match status" value="1"/>
</dbReference>